<gene>
    <name evidence="6" type="ORF">ASZ90_003726</name>
</gene>
<sequence>MKLKIDGKSLTLEKIDFFLKENPTVELTNDAKKKINKARALVEKWVAEDKVVYGVTTGFGEFANVKISKDENDQLQENLIVSHATGVGENLPPFIVKIMMLLRANALAAGHSGIRLETLQLLIDMMNKNIIPVIPSQGSVGSSGDLAPLAHLVLGMIGKGKVQVFKKVDEETEKFTNTVSSKSALKKFGLTPVKLRAKEGLALINGTQMMTAFASVICNRAKKLNKLADGSAALSHEALRATDKAYDARLHKLRPFPGQITTAKNMLELIKGSEIRKSHLENDPRVQDSYSIRCIPQIHGASRDAIDYVCSKVEIELNSVNDNPLIFPEQGDHREGGNFHGQPMALAMDFMSIALAELANVSERRIERLVNGSLSQLPRFLTEHGGLNSGLMIAQYTAAALVSENKTLAHPASVDSIPTSANQEDHNSMGSIAARKCYEILKNVETVIAIEYLTAAQGIEFLKPLKPGKGTQALYKKIRTQVKPLKKDRLLYDDIQKVINLVRSGELLKSLEKVISLK</sequence>
<dbReference type="CDD" id="cd00332">
    <property type="entry name" value="PAL-HAL"/>
    <property type="match status" value="1"/>
</dbReference>
<dbReference type="NCBIfam" id="NF006871">
    <property type="entry name" value="PRK09367.1"/>
    <property type="match status" value="1"/>
</dbReference>
<dbReference type="PROSITE" id="PS00488">
    <property type="entry name" value="PAL_HISTIDASE"/>
    <property type="match status" value="1"/>
</dbReference>
<dbReference type="InterPro" id="IPR024083">
    <property type="entry name" value="Fumarase/histidase_N"/>
</dbReference>
<dbReference type="PANTHER" id="PTHR10362">
    <property type="entry name" value="HISTIDINE AMMONIA-LYASE"/>
    <property type="match status" value="1"/>
</dbReference>
<dbReference type="GO" id="GO:0019556">
    <property type="term" value="P:L-histidine catabolic process to glutamate and formamide"/>
    <property type="evidence" value="ECO:0007669"/>
    <property type="project" value="UniProtKB-UniPathway"/>
</dbReference>
<evidence type="ECO:0000313" key="6">
    <source>
        <dbReference type="EMBL" id="KUG26439.1"/>
    </source>
</evidence>
<evidence type="ECO:0000256" key="5">
    <source>
        <dbReference type="ARBA" id="ARBA00049269"/>
    </source>
</evidence>
<dbReference type="GO" id="GO:0004397">
    <property type="term" value="F:histidine ammonia-lyase activity"/>
    <property type="evidence" value="ECO:0007669"/>
    <property type="project" value="UniProtKB-EC"/>
</dbReference>
<dbReference type="NCBIfam" id="TIGR01225">
    <property type="entry name" value="hutH"/>
    <property type="match status" value="1"/>
</dbReference>
<name>A0A0W8FZV9_9ZZZZ</name>
<reference evidence="6" key="1">
    <citation type="journal article" date="2015" name="Proc. Natl. Acad. Sci. U.S.A.">
        <title>Networks of energetic and metabolic interactions define dynamics in microbial communities.</title>
        <authorList>
            <person name="Embree M."/>
            <person name="Liu J.K."/>
            <person name="Al-Bassam M.M."/>
            <person name="Zengler K."/>
        </authorList>
    </citation>
    <scope>NUCLEOTIDE SEQUENCE</scope>
</reference>
<comment type="caution">
    <text evidence="6">The sequence shown here is derived from an EMBL/GenBank/DDBJ whole genome shotgun (WGS) entry which is preliminary data.</text>
</comment>
<evidence type="ECO:0000256" key="4">
    <source>
        <dbReference type="ARBA" id="ARBA00023239"/>
    </source>
</evidence>
<dbReference type="FunFam" id="1.20.200.10:FF:000003">
    <property type="entry name" value="Histidine ammonia-lyase"/>
    <property type="match status" value="1"/>
</dbReference>
<keyword evidence="3" id="KW-0369">Histidine metabolism</keyword>
<dbReference type="InterPro" id="IPR005921">
    <property type="entry name" value="HutH"/>
</dbReference>
<organism evidence="6">
    <name type="scientific">hydrocarbon metagenome</name>
    <dbReference type="NCBI Taxonomy" id="938273"/>
    <lineage>
        <taxon>unclassified sequences</taxon>
        <taxon>metagenomes</taxon>
        <taxon>ecological metagenomes</taxon>
    </lineage>
</organism>
<protein>
    <recommendedName>
        <fullName evidence="2">histidine ammonia-lyase</fullName>
        <ecNumber evidence="2">4.3.1.3</ecNumber>
    </recommendedName>
</protein>
<keyword evidence="4 6" id="KW-0456">Lyase</keyword>
<dbReference type="InterPro" id="IPR001106">
    <property type="entry name" value="Aromatic_Lyase"/>
</dbReference>
<evidence type="ECO:0000256" key="2">
    <source>
        <dbReference type="ARBA" id="ARBA00012994"/>
    </source>
</evidence>
<dbReference type="AlphaFoldDB" id="A0A0W8FZV9"/>
<dbReference type="SUPFAM" id="SSF48557">
    <property type="entry name" value="L-aspartase-like"/>
    <property type="match status" value="1"/>
</dbReference>
<dbReference type="EMBL" id="LNQE01000463">
    <property type="protein sequence ID" value="KUG26439.1"/>
    <property type="molecule type" value="Genomic_DNA"/>
</dbReference>
<dbReference type="Gene3D" id="1.10.275.10">
    <property type="entry name" value="Fumarase/aspartase (N-terminal domain)"/>
    <property type="match status" value="1"/>
</dbReference>
<comment type="pathway">
    <text evidence="1">Amino-acid degradation; L-histidine degradation into L-glutamate; N-formimidoyl-L-glutamate from L-histidine: step 1/3.</text>
</comment>
<accession>A0A0W8FZV9</accession>
<evidence type="ECO:0000256" key="1">
    <source>
        <dbReference type="ARBA" id="ARBA00005113"/>
    </source>
</evidence>
<dbReference type="EC" id="4.3.1.3" evidence="2"/>
<dbReference type="HAMAP" id="MF_00229">
    <property type="entry name" value="His_ammonia_lyase"/>
    <property type="match status" value="1"/>
</dbReference>
<dbReference type="UniPathway" id="UPA00379">
    <property type="reaction ID" value="UER00549"/>
</dbReference>
<proteinExistence type="inferred from homology"/>
<dbReference type="Gene3D" id="1.20.200.10">
    <property type="entry name" value="Fumarase/aspartase (Central domain)"/>
    <property type="match status" value="1"/>
</dbReference>
<dbReference type="GO" id="GO:0019557">
    <property type="term" value="P:L-histidine catabolic process to glutamate and formate"/>
    <property type="evidence" value="ECO:0007669"/>
    <property type="project" value="UniProtKB-UniPathway"/>
</dbReference>
<dbReference type="InterPro" id="IPR008948">
    <property type="entry name" value="L-Aspartase-like"/>
</dbReference>
<dbReference type="FunFam" id="1.10.275.10:FF:000005">
    <property type="entry name" value="Histidine ammonia-lyase"/>
    <property type="match status" value="1"/>
</dbReference>
<dbReference type="InterPro" id="IPR022313">
    <property type="entry name" value="Phe/His_NH3-lyase_AS"/>
</dbReference>
<evidence type="ECO:0000256" key="3">
    <source>
        <dbReference type="ARBA" id="ARBA00022808"/>
    </source>
</evidence>
<dbReference type="Pfam" id="PF00221">
    <property type="entry name" value="Lyase_aromatic"/>
    <property type="match status" value="1"/>
</dbReference>
<comment type="catalytic activity">
    <reaction evidence="5">
        <text>L-histidine = trans-urocanate + NH4(+)</text>
        <dbReference type="Rhea" id="RHEA:21232"/>
        <dbReference type="ChEBI" id="CHEBI:17771"/>
        <dbReference type="ChEBI" id="CHEBI:28938"/>
        <dbReference type="ChEBI" id="CHEBI:57595"/>
        <dbReference type="EC" id="4.3.1.3"/>
    </reaction>
</comment>
<dbReference type="GO" id="GO:0005737">
    <property type="term" value="C:cytoplasm"/>
    <property type="evidence" value="ECO:0007669"/>
    <property type="project" value="InterPro"/>
</dbReference>